<gene>
    <name evidence="3" type="ORF">LZ536_07775</name>
</gene>
<dbReference type="Gene3D" id="2.70.98.70">
    <property type="match status" value="1"/>
</dbReference>
<feature type="domain" description="Heparinase II/III-like C-terminal" evidence="2">
    <location>
        <begin position="301"/>
        <end position="543"/>
    </location>
</feature>
<evidence type="ECO:0000256" key="1">
    <source>
        <dbReference type="ARBA" id="ARBA00004196"/>
    </source>
</evidence>
<evidence type="ECO:0000259" key="2">
    <source>
        <dbReference type="Pfam" id="PF07940"/>
    </source>
</evidence>
<dbReference type="InterPro" id="IPR012480">
    <property type="entry name" value="Hepar_II_III_C"/>
</dbReference>
<dbReference type="Proteomes" id="UP001165363">
    <property type="component" value="Unassembled WGS sequence"/>
</dbReference>
<name>A0ABT0RMD6_9SPHN</name>
<proteinExistence type="predicted"/>
<comment type="caution">
    <text evidence="3">The sequence shown here is derived from an EMBL/GenBank/DDBJ whole genome shotgun (WGS) entry which is preliminary data.</text>
</comment>
<evidence type="ECO:0000313" key="4">
    <source>
        <dbReference type="Proteomes" id="UP001165363"/>
    </source>
</evidence>
<dbReference type="RefSeq" id="WP_249847840.1">
    <property type="nucleotide sequence ID" value="NZ_JAMGBD010000001.1"/>
</dbReference>
<comment type="subcellular location">
    <subcellularLocation>
        <location evidence="1">Cell envelope</location>
    </subcellularLocation>
</comment>
<dbReference type="Pfam" id="PF07940">
    <property type="entry name" value="Hepar_II_III_C"/>
    <property type="match status" value="1"/>
</dbReference>
<dbReference type="Gene3D" id="1.50.10.100">
    <property type="entry name" value="Chondroitin AC/alginate lyase"/>
    <property type="match status" value="1"/>
</dbReference>
<organism evidence="3 4">
    <name type="scientific">Sphingomonas alba</name>
    <dbReference type="NCBI Taxonomy" id="2908208"/>
    <lineage>
        <taxon>Bacteria</taxon>
        <taxon>Pseudomonadati</taxon>
        <taxon>Pseudomonadota</taxon>
        <taxon>Alphaproteobacteria</taxon>
        <taxon>Sphingomonadales</taxon>
        <taxon>Sphingomonadaceae</taxon>
        <taxon>Sphingomonas</taxon>
    </lineage>
</organism>
<protein>
    <submittedName>
        <fullName evidence="3">Heparinase II/III family protein</fullName>
    </submittedName>
</protein>
<dbReference type="InterPro" id="IPR008929">
    <property type="entry name" value="Chondroitin_lyas"/>
</dbReference>
<reference evidence="3" key="1">
    <citation type="submission" date="2022-05" db="EMBL/GenBank/DDBJ databases">
        <authorList>
            <person name="Jo J.-H."/>
            <person name="Im W.-T."/>
        </authorList>
    </citation>
    <scope>NUCLEOTIDE SEQUENCE</scope>
    <source>
        <strain evidence="3">SE158</strain>
    </source>
</reference>
<evidence type="ECO:0000313" key="3">
    <source>
        <dbReference type="EMBL" id="MCL6683798.1"/>
    </source>
</evidence>
<accession>A0ABT0RMD6</accession>
<sequence length="549" mass="57619">MSAADAARSEIVGKLARGSLLSRLIGSRKSPLRLTAVPRDHVDGNRARGDALLAGRFVLGSEAVPLADLDFAALGADGPFAESLQGFSWLRDLAAAAGREKGAKVAEALVGRWLVAHGTRIDEAWAPELWGERILFWTAYAPYVLSSRESGYRSALLNTLARGARHLDANADKAPAGLPRITAWAGVVAAALLIQGGLPRVARSEAGLMRALAAAQFEDGGLMSRSPEEQLLLVDRLGLLRAAYFAAKQTLPDLLESAAAAALAALHGVTMGDGGLSSWQGGNPGDPARVAALIEGCGLRARPLRQARGWGYHRLSALGTILVMDAAPPPPPKMLAGSASTLAFELSDGAQRIVVNCGGPGLLPHHLPHELVQALRTTAAHSTLTLDDTNSTAILDDGSLGKGVSDVVIDRSEDNDSSRVTASHDGYLRGFGLLHQRSIVLGNDGKEVRGNDQLLPKGRKKIRESAPFAIRFHLAPGIEATATADGMGAILRPPGAPPWNFRCRGAMLSIEESLHVSGAGEVIPTLQLAVVGEVSALGGQTAWQFRRSS</sequence>
<keyword evidence="4" id="KW-1185">Reference proteome</keyword>
<dbReference type="EMBL" id="JAMGBD010000001">
    <property type="protein sequence ID" value="MCL6683798.1"/>
    <property type="molecule type" value="Genomic_DNA"/>
</dbReference>